<sequence length="229" mass="26188">MGHRNDPNDMYSGVILKKEKIAEHTFHLKVQSSDFAQMNYVPGFTADVYVGNPYDNPFCEHRKYSFWNYDPVYHTADFALCTFSNGKGARWIQSAQVGEPVYFNQPQGKLLVDNTADNYLLIGDVTSLSHLYELHRGITISKNVRSFIYTECNDDLFADIDQSFPLDCHVISAKSVTENVKQILLLSENVENTIVYNFGDPGVCMAIHAAFKNEYHVPLKNLRTKPFWK</sequence>
<comment type="caution">
    <text evidence="1">The sequence shown here is derived from an EMBL/GenBank/DDBJ whole genome shotgun (WGS) entry which is preliminary data.</text>
</comment>
<dbReference type="AlphaFoldDB" id="A0A1S2VB85"/>
<protein>
    <recommendedName>
        <fullName evidence="3">FAD-binding FR-type domain-containing protein</fullName>
    </recommendedName>
</protein>
<dbReference type="SUPFAM" id="SSF63380">
    <property type="entry name" value="Riboflavin synthase domain-like"/>
    <property type="match status" value="1"/>
</dbReference>
<gene>
    <name evidence="1" type="ORF">BLX24_28800</name>
</gene>
<name>A0A1S2VB85_9BACT</name>
<accession>A0A1S2VB85</accession>
<evidence type="ECO:0008006" key="3">
    <source>
        <dbReference type="Google" id="ProtNLM"/>
    </source>
</evidence>
<evidence type="ECO:0000313" key="1">
    <source>
        <dbReference type="EMBL" id="OIN55680.1"/>
    </source>
</evidence>
<reference evidence="1 2" key="1">
    <citation type="submission" date="2016-10" db="EMBL/GenBank/DDBJ databases">
        <title>Arsenicibacter rosenii gen. nov., sp. nov., an efficient arsenic-methylating bacterium isolated from an arsenic-contaminated paddy soil.</title>
        <authorList>
            <person name="Huang K."/>
        </authorList>
    </citation>
    <scope>NUCLEOTIDE SEQUENCE [LARGE SCALE GENOMIC DNA]</scope>
    <source>
        <strain evidence="1 2">SM-1</strain>
    </source>
</reference>
<dbReference type="InterPro" id="IPR017938">
    <property type="entry name" value="Riboflavin_synthase-like_b-brl"/>
</dbReference>
<dbReference type="Proteomes" id="UP000181790">
    <property type="component" value="Unassembled WGS sequence"/>
</dbReference>
<evidence type="ECO:0000313" key="2">
    <source>
        <dbReference type="Proteomes" id="UP000181790"/>
    </source>
</evidence>
<dbReference type="EMBL" id="MORL01000044">
    <property type="protein sequence ID" value="OIN55680.1"/>
    <property type="molecule type" value="Genomic_DNA"/>
</dbReference>
<proteinExistence type="predicted"/>
<dbReference type="Gene3D" id="2.40.30.10">
    <property type="entry name" value="Translation factors"/>
    <property type="match status" value="1"/>
</dbReference>
<keyword evidence="2" id="KW-1185">Reference proteome</keyword>
<organism evidence="1 2">
    <name type="scientific">Arsenicibacter rosenii</name>
    <dbReference type="NCBI Taxonomy" id="1750698"/>
    <lineage>
        <taxon>Bacteria</taxon>
        <taxon>Pseudomonadati</taxon>
        <taxon>Bacteroidota</taxon>
        <taxon>Cytophagia</taxon>
        <taxon>Cytophagales</taxon>
        <taxon>Spirosomataceae</taxon>
        <taxon>Arsenicibacter</taxon>
    </lineage>
</organism>